<proteinExistence type="predicted"/>
<keyword evidence="2" id="KW-1185">Reference proteome</keyword>
<accession>A0ABS3LBQ8</accession>
<reference evidence="1 2" key="1">
    <citation type="submission" date="2021-03" db="EMBL/GenBank/DDBJ databases">
        <title>Enterococcal diversity collection.</title>
        <authorList>
            <person name="Gilmore M.S."/>
            <person name="Schwartzman J."/>
            <person name="Van Tyne D."/>
            <person name="Martin M."/>
            <person name="Earl A.M."/>
            <person name="Manson A.L."/>
            <person name="Straub T."/>
            <person name="Salamzade R."/>
            <person name="Saavedra J."/>
            <person name="Lebreton F."/>
            <person name="Prichula J."/>
            <person name="Schaufler K."/>
            <person name="Gaca A."/>
            <person name="Sgardioli B."/>
            <person name="Wagenaar J."/>
            <person name="Strong T."/>
        </authorList>
    </citation>
    <scope>NUCLEOTIDE SEQUENCE [LARGE SCALE GENOMIC DNA]</scope>
    <source>
        <strain evidence="1 2">669A</strain>
    </source>
</reference>
<dbReference type="Proteomes" id="UP000664601">
    <property type="component" value="Unassembled WGS sequence"/>
</dbReference>
<evidence type="ECO:0000313" key="1">
    <source>
        <dbReference type="EMBL" id="MBO1307064.1"/>
    </source>
</evidence>
<name>A0ABS3LBQ8_9ENTE</name>
<dbReference type="RefSeq" id="WP_207673975.1">
    <property type="nucleotide sequence ID" value="NZ_JAFREM010000018.1"/>
</dbReference>
<evidence type="ECO:0000313" key="2">
    <source>
        <dbReference type="Proteomes" id="UP000664601"/>
    </source>
</evidence>
<comment type="caution">
    <text evidence="1">The sequence shown here is derived from an EMBL/GenBank/DDBJ whole genome shotgun (WGS) entry which is preliminary data.</text>
</comment>
<gene>
    <name evidence="1" type="ORF">JZO70_12880</name>
</gene>
<dbReference type="EMBL" id="JAFREM010000018">
    <property type="protein sequence ID" value="MBO1307064.1"/>
    <property type="molecule type" value="Genomic_DNA"/>
</dbReference>
<sequence length="60" mass="7342">MNKRQKKKQAYKQYMRDIFEGYERMLEDPKLPELTFPYLKEITILSRDSEGKIHFTTKEV</sequence>
<organism evidence="1 2">
    <name type="scientific">Candidatus Enterococcus moelleringii</name>
    <dbReference type="NCBI Taxonomy" id="2815325"/>
    <lineage>
        <taxon>Bacteria</taxon>
        <taxon>Bacillati</taxon>
        <taxon>Bacillota</taxon>
        <taxon>Bacilli</taxon>
        <taxon>Lactobacillales</taxon>
        <taxon>Enterococcaceae</taxon>
        <taxon>Enterococcus</taxon>
    </lineage>
</organism>
<protein>
    <submittedName>
        <fullName evidence="1">Uncharacterized protein</fullName>
    </submittedName>
</protein>